<dbReference type="InterPro" id="IPR007632">
    <property type="entry name" value="Anoctamin"/>
</dbReference>
<feature type="domain" description="Anoctamin transmembrane" evidence="9">
    <location>
        <begin position="232"/>
        <end position="360"/>
    </location>
</feature>
<keyword evidence="5 8" id="KW-1133">Transmembrane helix</keyword>
<organism evidence="11 12">
    <name type="scientific">Cordylochernes scorpioides</name>
    <dbReference type="NCBI Taxonomy" id="51811"/>
    <lineage>
        <taxon>Eukaryota</taxon>
        <taxon>Metazoa</taxon>
        <taxon>Ecdysozoa</taxon>
        <taxon>Arthropoda</taxon>
        <taxon>Chelicerata</taxon>
        <taxon>Arachnida</taxon>
        <taxon>Pseudoscorpiones</taxon>
        <taxon>Cheliferoidea</taxon>
        <taxon>Chernetidae</taxon>
        <taxon>Cordylochernes</taxon>
    </lineage>
</organism>
<feature type="transmembrane region" description="Helical" evidence="8">
    <location>
        <begin position="362"/>
        <end position="383"/>
    </location>
</feature>
<gene>
    <name evidence="11" type="ORF">LAZ67_12003478</name>
</gene>
<feature type="domain" description="Anoctamin transmembrane" evidence="9">
    <location>
        <begin position="363"/>
        <end position="460"/>
    </location>
</feature>
<dbReference type="PANTHER" id="PTHR12308:SF87">
    <property type="entry name" value="ANOCTAMIN"/>
    <property type="match status" value="1"/>
</dbReference>
<dbReference type="EMBL" id="CP092874">
    <property type="protein sequence ID" value="UYV75317.1"/>
    <property type="molecule type" value="Genomic_DNA"/>
</dbReference>
<keyword evidence="3" id="KW-1003">Cell membrane</keyword>
<dbReference type="Proteomes" id="UP001235939">
    <property type="component" value="Chromosome 12"/>
</dbReference>
<protein>
    <recommendedName>
        <fullName evidence="8">Anoctamin</fullName>
    </recommendedName>
</protein>
<sequence length="461" mass="53746">MFFVDRQKCLKSAVVIENLCLHYITKVSACVQELIEGTEKTTHFIKLSAPWNVLVHFAEELCMRAPLQAHPNPTTNWSEKILRTLHIRNILHENVPNKPLDYYTCAFKKSKVDKFLGSDRRDEYFTTNQRIRVLWQILQTTVYGKRRRGQIGIDRMLEEGVFAAAFPLHDVSSLYTTSKLFPITYLHRGIVQGPYQLPSNPVTPQSLNSRQILYLYWAKWSKWYKYQPLDHIREYFGEKIAIYFAWLGFYTGWLLPAALVGLLVFVYGLLTLEGDTPTKEICQEGRHYRMCPVCEEEYNCTYWKLSDTCVFSRLSYLCDQPGTVFFSIFVSFWAVTFLEHWKKKSASLAHHWDCLDYEEDMVVMGIFLVAVVVYRMLVSIPLVQVGGGAAPLVASFSGALINLLIITFMGPVYERLALRLTEWEMHRTQTEFENNLTFKVFIFQFVNYYSSIFYIAFFKGK</sequence>
<comment type="subcellular location">
    <subcellularLocation>
        <location evidence="1">Cell membrane</location>
        <topology evidence="1">Multi-pass membrane protein</topology>
    </subcellularLocation>
    <subcellularLocation>
        <location evidence="8">Membrane</location>
        <topology evidence="8">Multi-pass membrane protein</topology>
    </subcellularLocation>
</comment>
<evidence type="ECO:0000259" key="9">
    <source>
        <dbReference type="Pfam" id="PF04547"/>
    </source>
</evidence>
<dbReference type="PANTHER" id="PTHR12308">
    <property type="entry name" value="ANOCTAMIN"/>
    <property type="match status" value="1"/>
</dbReference>
<keyword evidence="7" id="KW-0325">Glycoprotein</keyword>
<keyword evidence="4 8" id="KW-0812">Transmembrane</keyword>
<comment type="caution">
    <text evidence="8">Lacks conserved residue(s) required for the propagation of feature annotation.</text>
</comment>
<reference evidence="11 12" key="1">
    <citation type="submission" date="2022-01" db="EMBL/GenBank/DDBJ databases">
        <title>A chromosomal length assembly of Cordylochernes scorpioides.</title>
        <authorList>
            <person name="Zeh D."/>
            <person name="Zeh J."/>
        </authorList>
    </citation>
    <scope>NUCLEOTIDE SEQUENCE [LARGE SCALE GENOMIC DNA]</scope>
    <source>
        <strain evidence="11">IN4F17</strain>
        <tissue evidence="11">Whole Body</tissue>
    </source>
</reference>
<keyword evidence="12" id="KW-1185">Reference proteome</keyword>
<dbReference type="InterPro" id="IPR032394">
    <property type="entry name" value="Anoct_dimer"/>
</dbReference>
<evidence type="ECO:0000256" key="6">
    <source>
        <dbReference type="ARBA" id="ARBA00023136"/>
    </source>
</evidence>
<evidence type="ECO:0000256" key="4">
    <source>
        <dbReference type="ARBA" id="ARBA00022692"/>
    </source>
</evidence>
<feature type="domain" description="Anoctamin dimerisation" evidence="10">
    <location>
        <begin position="38"/>
        <end position="229"/>
    </location>
</feature>
<keyword evidence="6 8" id="KW-0472">Membrane</keyword>
<comment type="similarity">
    <text evidence="2 8">Belongs to the anoctamin family.</text>
</comment>
<evidence type="ECO:0000256" key="5">
    <source>
        <dbReference type="ARBA" id="ARBA00022989"/>
    </source>
</evidence>
<proteinExistence type="inferred from homology"/>
<feature type="transmembrane region" description="Helical" evidence="8">
    <location>
        <begin position="240"/>
        <end position="270"/>
    </location>
</feature>
<evidence type="ECO:0000256" key="7">
    <source>
        <dbReference type="ARBA" id="ARBA00023180"/>
    </source>
</evidence>
<dbReference type="Pfam" id="PF04547">
    <property type="entry name" value="Anoctamin"/>
    <property type="match status" value="2"/>
</dbReference>
<dbReference type="InterPro" id="IPR049452">
    <property type="entry name" value="Anoctamin_TM"/>
</dbReference>
<evidence type="ECO:0000313" key="11">
    <source>
        <dbReference type="EMBL" id="UYV75317.1"/>
    </source>
</evidence>
<name>A0ABY6L538_9ARAC</name>
<evidence type="ECO:0000256" key="8">
    <source>
        <dbReference type="RuleBase" id="RU280814"/>
    </source>
</evidence>
<evidence type="ECO:0000259" key="10">
    <source>
        <dbReference type="Pfam" id="PF16178"/>
    </source>
</evidence>
<feature type="transmembrane region" description="Helical" evidence="8">
    <location>
        <begin position="389"/>
        <end position="413"/>
    </location>
</feature>
<accession>A0ABY6L538</accession>
<feature type="transmembrane region" description="Helical" evidence="8">
    <location>
        <begin position="434"/>
        <end position="457"/>
    </location>
</feature>
<dbReference type="Pfam" id="PF16178">
    <property type="entry name" value="Anoct_dimer"/>
    <property type="match status" value="1"/>
</dbReference>
<feature type="transmembrane region" description="Helical" evidence="8">
    <location>
        <begin position="322"/>
        <end position="341"/>
    </location>
</feature>
<evidence type="ECO:0000313" key="12">
    <source>
        <dbReference type="Proteomes" id="UP001235939"/>
    </source>
</evidence>
<evidence type="ECO:0000256" key="1">
    <source>
        <dbReference type="ARBA" id="ARBA00004651"/>
    </source>
</evidence>
<evidence type="ECO:0000256" key="2">
    <source>
        <dbReference type="ARBA" id="ARBA00009671"/>
    </source>
</evidence>
<evidence type="ECO:0000256" key="3">
    <source>
        <dbReference type="ARBA" id="ARBA00022475"/>
    </source>
</evidence>